<dbReference type="PANTHER" id="PTHR21320:SF3">
    <property type="entry name" value="CYTOCHROME C OXIDASE ASSEMBLY PROTEIN COX11, MITOCHONDRIAL-RELATED"/>
    <property type="match status" value="1"/>
</dbReference>
<dbReference type="AlphaFoldDB" id="A0AAW3ZI08"/>
<proteinExistence type="inferred from homology"/>
<evidence type="ECO:0000256" key="4">
    <source>
        <dbReference type="ARBA" id="ARBA00015384"/>
    </source>
</evidence>
<evidence type="ECO:0000313" key="12">
    <source>
        <dbReference type="Proteomes" id="UP000613768"/>
    </source>
</evidence>
<sequence length="186" mass="20615">MNKHLPLLKWGALAAVVSFGFAFALVPLYRLACEKLLGIKFEEGPVEVRSYEPDLSRQVTIEFTAGVNSKLPWQFRAEKMSMKVHPGEMNEATFYAINESPLPIVGQAVPSVAPASVAIYFNKTECFCFTEQLLNPGEQRAMPVRFVVDPDLPQNIDTLTLSYTFFNNEIATQRLRASNALAAGGL</sequence>
<comment type="function">
    <text evidence="1">Exerts its effect at some terminal stage of cytochrome c oxidase synthesis, probably by being involved in the insertion of the copper B into subunit I.</text>
</comment>
<dbReference type="Pfam" id="PF04442">
    <property type="entry name" value="CtaG_Cox11"/>
    <property type="match status" value="1"/>
</dbReference>
<evidence type="ECO:0000256" key="1">
    <source>
        <dbReference type="ARBA" id="ARBA00004007"/>
    </source>
</evidence>
<reference evidence="11 12" key="1">
    <citation type="submission" date="2020-09" db="EMBL/GenBank/DDBJ databases">
        <title>Pseudoxanthomonas sp. CAU 1598 isolated from sand of Yaerae Beach.</title>
        <authorList>
            <person name="Kim W."/>
        </authorList>
    </citation>
    <scope>NUCLEOTIDE SEQUENCE [LARGE SCALE GENOMIC DNA]</scope>
    <source>
        <strain evidence="11 12">CAU 1598</strain>
    </source>
</reference>
<dbReference type="Proteomes" id="UP000613768">
    <property type="component" value="Unassembled WGS sequence"/>
</dbReference>
<keyword evidence="9 10" id="KW-0472">Membrane</keyword>
<accession>A0AAW3ZI08</accession>
<keyword evidence="5 10" id="KW-0812">Transmembrane</keyword>
<dbReference type="EMBL" id="JACYTR010000011">
    <property type="protein sequence ID" value="MBD8525720.1"/>
    <property type="molecule type" value="Genomic_DNA"/>
</dbReference>
<dbReference type="SUPFAM" id="SSF110111">
    <property type="entry name" value="Ctag/Cox11"/>
    <property type="match status" value="1"/>
</dbReference>
<evidence type="ECO:0000256" key="10">
    <source>
        <dbReference type="SAM" id="Phobius"/>
    </source>
</evidence>
<evidence type="ECO:0000256" key="3">
    <source>
        <dbReference type="ARBA" id="ARBA00009620"/>
    </source>
</evidence>
<protein>
    <recommendedName>
        <fullName evidence="4">Cytochrome c oxidase assembly protein CtaG</fullName>
    </recommendedName>
</protein>
<name>A0AAW3ZI08_9GAMM</name>
<dbReference type="NCBIfam" id="NF003465">
    <property type="entry name" value="PRK05089.1"/>
    <property type="match status" value="1"/>
</dbReference>
<comment type="subcellular location">
    <subcellularLocation>
        <location evidence="2">Cell inner membrane</location>
        <topology evidence="2">Single-pass type II membrane protein</topology>
        <orientation evidence="2">Periplasmic side</orientation>
    </subcellularLocation>
</comment>
<evidence type="ECO:0000256" key="6">
    <source>
        <dbReference type="ARBA" id="ARBA00022968"/>
    </source>
</evidence>
<keyword evidence="6" id="KW-0735">Signal-anchor</keyword>
<dbReference type="PANTHER" id="PTHR21320">
    <property type="entry name" value="CYTOCHROME C OXIDASE ASSEMBLY PROTEIN COX11-RELATED"/>
    <property type="match status" value="1"/>
</dbReference>
<evidence type="ECO:0000256" key="8">
    <source>
        <dbReference type="ARBA" id="ARBA00023008"/>
    </source>
</evidence>
<comment type="similarity">
    <text evidence="3">Belongs to the COX11/CtaG family.</text>
</comment>
<dbReference type="InterPro" id="IPR023471">
    <property type="entry name" value="CtaG/Cox11_dom_sf"/>
</dbReference>
<dbReference type="InterPro" id="IPR007533">
    <property type="entry name" value="Cyt_c_oxidase_assmbl_CtaG"/>
</dbReference>
<dbReference type="GO" id="GO:0005507">
    <property type="term" value="F:copper ion binding"/>
    <property type="evidence" value="ECO:0007669"/>
    <property type="project" value="InterPro"/>
</dbReference>
<feature type="transmembrane region" description="Helical" evidence="10">
    <location>
        <begin position="12"/>
        <end position="32"/>
    </location>
</feature>
<organism evidence="11 12">
    <name type="scientific">Pseudomarimonas arenosa</name>
    <dbReference type="NCBI Taxonomy" id="2774145"/>
    <lineage>
        <taxon>Bacteria</taxon>
        <taxon>Pseudomonadati</taxon>
        <taxon>Pseudomonadota</taxon>
        <taxon>Gammaproteobacteria</taxon>
        <taxon>Lysobacterales</taxon>
        <taxon>Lysobacteraceae</taxon>
        <taxon>Pseudomarimonas</taxon>
    </lineage>
</organism>
<keyword evidence="8" id="KW-0186">Copper</keyword>
<dbReference type="GO" id="GO:0005886">
    <property type="term" value="C:plasma membrane"/>
    <property type="evidence" value="ECO:0007669"/>
    <property type="project" value="UniProtKB-SubCell"/>
</dbReference>
<evidence type="ECO:0000313" key="11">
    <source>
        <dbReference type="EMBL" id="MBD8525720.1"/>
    </source>
</evidence>
<evidence type="ECO:0000256" key="7">
    <source>
        <dbReference type="ARBA" id="ARBA00022989"/>
    </source>
</evidence>
<keyword evidence="12" id="KW-1185">Reference proteome</keyword>
<dbReference type="RefSeq" id="WP_192029063.1">
    <property type="nucleotide sequence ID" value="NZ_JACYTR010000011.1"/>
</dbReference>
<dbReference type="PIRSF" id="PIRSF005413">
    <property type="entry name" value="COX11"/>
    <property type="match status" value="1"/>
</dbReference>
<keyword evidence="7 10" id="KW-1133">Transmembrane helix</keyword>
<dbReference type="Gene3D" id="2.60.370.10">
    <property type="entry name" value="Ctag/Cox11"/>
    <property type="match status" value="1"/>
</dbReference>
<gene>
    <name evidence="11" type="ORF">IFO71_08185</name>
</gene>
<evidence type="ECO:0000256" key="5">
    <source>
        <dbReference type="ARBA" id="ARBA00022692"/>
    </source>
</evidence>
<evidence type="ECO:0000256" key="9">
    <source>
        <dbReference type="ARBA" id="ARBA00023136"/>
    </source>
</evidence>
<evidence type="ECO:0000256" key="2">
    <source>
        <dbReference type="ARBA" id="ARBA00004382"/>
    </source>
</evidence>
<comment type="caution">
    <text evidence="11">The sequence shown here is derived from an EMBL/GenBank/DDBJ whole genome shotgun (WGS) entry which is preliminary data.</text>
</comment>